<sequence>MITTKNIKFRILEMNSSTHTVTVADGLSGTPASWTFITQDCPAYKRNISVSYATRSTVIDLMNCESVVHVPVFDTAAKDLENNEKDINDVLELGLKTDNDQCSRCEGSGGKCGYNSTDSRFICFCQNQAYATTCSKNFESDLKDSEPSDPESSVDSDSENSYSSDSQPSSPHIQLGCKDNCCNSMKSISVLTKQEEQEELLIDLICKVENPELKAEYLKKFWKLLSQEGPSQSPPPQKISLNTTLERFSRKRDITLHDLHSEVKFIKKELIDLKQLSQQLQSENHEIRQDLMALKPDLPQSPTNSDDESLNPEQALCLVKQISFKKWYVKITIFVDQFEFTTVALLDSGADLNCIQEGLIPTKYYTKSCESLRTASGKSLQLNYEIPRAHVNHDGIISTHLDEQAKFKFLSKPELHQKKLVILESVSKLGMNLFRNKFMNLKLS</sequence>
<name>A0AAD4W9Y1_PRUDU</name>
<feature type="compositionally biased region" description="Acidic residues" evidence="4">
    <location>
        <begin position="147"/>
        <end position="158"/>
    </location>
</feature>
<reference evidence="7 8" key="1">
    <citation type="journal article" date="2022" name="G3 (Bethesda)">
        <title>Whole-genome sequence and methylome profiling of the almond [Prunus dulcis (Mill.) D.A. Webb] cultivar 'Nonpareil'.</title>
        <authorList>
            <person name="D'Amico-Willman K.M."/>
            <person name="Ouma W.Z."/>
            <person name="Meulia T."/>
            <person name="Sideli G.M."/>
            <person name="Gradziel T.M."/>
            <person name="Fresnedo-Ramirez J."/>
        </authorList>
    </citation>
    <scope>NUCLEOTIDE SEQUENCE [LARGE SCALE GENOMIC DNA]</scope>
    <source>
        <strain evidence="7">Clone GOH B32 T37-40</strain>
    </source>
</reference>
<accession>A0AAD4W9Y1</accession>
<dbReference type="GO" id="GO:0016787">
    <property type="term" value="F:hydrolase activity"/>
    <property type="evidence" value="ECO:0007669"/>
    <property type="project" value="UniProtKB-KW"/>
</dbReference>
<organism evidence="7 8">
    <name type="scientific">Prunus dulcis</name>
    <name type="common">Almond</name>
    <name type="synonym">Amygdalus dulcis</name>
    <dbReference type="NCBI Taxonomy" id="3755"/>
    <lineage>
        <taxon>Eukaryota</taxon>
        <taxon>Viridiplantae</taxon>
        <taxon>Streptophyta</taxon>
        <taxon>Embryophyta</taxon>
        <taxon>Tracheophyta</taxon>
        <taxon>Spermatophyta</taxon>
        <taxon>Magnoliopsida</taxon>
        <taxon>eudicotyledons</taxon>
        <taxon>Gunneridae</taxon>
        <taxon>Pentapetalae</taxon>
        <taxon>rosids</taxon>
        <taxon>fabids</taxon>
        <taxon>Rosales</taxon>
        <taxon>Rosaceae</taxon>
        <taxon>Amygdaloideae</taxon>
        <taxon>Amygdaleae</taxon>
        <taxon>Prunus</taxon>
    </lineage>
</organism>
<evidence type="ECO:0000259" key="5">
    <source>
        <dbReference type="Pfam" id="PF00077"/>
    </source>
</evidence>
<dbReference type="Pfam" id="PF14380">
    <property type="entry name" value="WAK_assoc"/>
    <property type="match status" value="1"/>
</dbReference>
<feature type="region of interest" description="Disordered" evidence="4">
    <location>
        <begin position="139"/>
        <end position="172"/>
    </location>
</feature>
<feature type="coiled-coil region" evidence="3">
    <location>
        <begin position="263"/>
        <end position="290"/>
    </location>
</feature>
<evidence type="ECO:0000259" key="6">
    <source>
        <dbReference type="Pfam" id="PF14380"/>
    </source>
</evidence>
<keyword evidence="2" id="KW-0325">Glycoprotein</keyword>
<dbReference type="Proteomes" id="UP001054821">
    <property type="component" value="Chromosome 3"/>
</dbReference>
<dbReference type="Pfam" id="PF00077">
    <property type="entry name" value="RVP"/>
    <property type="match status" value="1"/>
</dbReference>
<comment type="caution">
    <text evidence="7">The sequence shown here is derived from an EMBL/GenBank/DDBJ whole genome shotgun (WGS) entry which is preliminary data.</text>
</comment>
<evidence type="ECO:0000313" key="7">
    <source>
        <dbReference type="EMBL" id="KAI5339266.1"/>
    </source>
</evidence>
<keyword evidence="8" id="KW-1185">Reference proteome</keyword>
<keyword evidence="1" id="KW-0378">Hydrolase</keyword>
<evidence type="ECO:0000256" key="2">
    <source>
        <dbReference type="ARBA" id="ARBA00023180"/>
    </source>
</evidence>
<evidence type="ECO:0000256" key="4">
    <source>
        <dbReference type="SAM" id="MobiDB-lite"/>
    </source>
</evidence>
<gene>
    <name evidence="7" type="ORF">L3X38_018538</name>
</gene>
<feature type="domain" description="Wall-associated receptor kinase C-terminal" evidence="6">
    <location>
        <begin position="60"/>
        <end position="127"/>
    </location>
</feature>
<protein>
    <recommendedName>
        <fullName evidence="9">Peptidase A2 domain-containing protein</fullName>
    </recommendedName>
</protein>
<proteinExistence type="predicted"/>
<dbReference type="InterPro" id="IPR032872">
    <property type="entry name" value="WAK_assoc_C"/>
</dbReference>
<evidence type="ECO:0000256" key="1">
    <source>
        <dbReference type="ARBA" id="ARBA00022801"/>
    </source>
</evidence>
<dbReference type="PANTHER" id="PTHR33138:SF72">
    <property type="entry name" value="WALL-ASSOCIATED RECEPTOR KINASE CARBOXY-TERMINAL PROTEIN"/>
    <property type="match status" value="1"/>
</dbReference>
<evidence type="ECO:0000256" key="3">
    <source>
        <dbReference type="SAM" id="Coils"/>
    </source>
</evidence>
<dbReference type="AlphaFoldDB" id="A0AAD4W9Y1"/>
<keyword evidence="3" id="KW-0175">Coiled coil</keyword>
<dbReference type="EMBL" id="JAJFAZ020000003">
    <property type="protein sequence ID" value="KAI5339266.1"/>
    <property type="molecule type" value="Genomic_DNA"/>
</dbReference>
<feature type="domain" description="Retropepsins" evidence="5">
    <location>
        <begin position="336"/>
        <end position="376"/>
    </location>
</feature>
<feature type="compositionally biased region" description="Low complexity" evidence="4">
    <location>
        <begin position="159"/>
        <end position="171"/>
    </location>
</feature>
<evidence type="ECO:0000313" key="8">
    <source>
        <dbReference type="Proteomes" id="UP001054821"/>
    </source>
</evidence>
<dbReference type="PANTHER" id="PTHR33138">
    <property type="entry name" value="OS01G0690200 PROTEIN"/>
    <property type="match status" value="1"/>
</dbReference>
<evidence type="ECO:0008006" key="9">
    <source>
        <dbReference type="Google" id="ProtNLM"/>
    </source>
</evidence>
<dbReference type="InterPro" id="IPR018061">
    <property type="entry name" value="Retropepsins"/>
</dbReference>